<sequence>MFSRSSDRRRHRGSQHRSYRGTYRRATMQHLNQRCLLAGDIEIVAAGSADESSYRRDEIQVGSDTRVTYTPLVDRASIGTDKIVADLVAGRHVTVKVNNDDLDQLGKLRLLDPIIVSGGLPASLELLATDQLLVQQSIRATAGSLQLRLDVTATGSQPVSATSQIIVDAGVTIATGDGTVDVGRSVSDLVSLDSASRPSVLVQGNVQTRDGSIRIHGQLDEATASIDSVRGAAVSVSGSLVTVGGTIEVSGLAFASDAAPSPPLATSQPMDAVQITGIVQSHRGRIIIDGINSRSEPGDRGVALVGANLSVVQANTSLGSSIVVQGVSAPADITGGVQEPASEPVSVPWPSIGLLVSANTTINGYASEVELLGRGLADSAAATGPSIDAVIEGRIASDTILVSIQSKLNVSASAEFASDSIQFRAAGTASRAGVVSIHYAADFDSSPLITTHAPGDPPSSQQVQLQINGPEATQATILELGPFAGEVTIVGTPPSPAKNFLFQNASLVSVQSTSVDLLVQAFHAGEQQYRIGQQNTDITFGTSVGTTYRTPAPSNSLSIQTGSGSDTVQIDALTLTLPGGLTVTDLDTVADDTVRFVGGYENLSSTGSLRIDANVISIAANVINRDGEVSLGVPGKVGRVEFETANPIGPIHLVGGPIQMAFPVTIANDVSISTEIAGIRFADAVDEFAASSSSGAASPMAGHSLVLSAAQQIQFAAGVGQSAPLGEIEIVSARSLSLAGSVNTSGDQSFVAPVHTNALQTVFASQSGNIHFADTLDAQSSGSIDIDAGGRLQLRGSVGANHKPSAISFASGGPIAIDQRIFATSAIDWEVRDSASDQDQLQLLSGALLVVDDGSARLIGGDQVDVDFGARVIAKSISILVDQSVPPADPEGGQVRVVGNLIPTGGSVVVTGGPSDDRLDIQTSETTIATRFFFDGGPGDAPGDVDRVIVSKSGGRDFQESAVIITGPDSGRMTADGYSVVTAVNTEQFQIASSIVAKVDFTGGTDAPSVEISGTLTNHEDAGHVQWVPTVGVDGSVTSAGVVFGNPRDRLILMLPSGDDHVAIHALDDDFHASIITDGGQGKDRLSVDQLDLINTPGRALDVTSFEQVSVVDSQFVGNSALVGAGIRVLGGSTTIAGTLFVDNIATGHDSTHGGGAVFVDGPLVVGGNSRFTNNQANGLGGRGGAIASTGRELSIDSTVFDGNTAALDGGAVYQVGKLTLQNSTLESNVAGNQGGAVFHSGDAMEVRDSQFLSNHATGEFGLTGAGGALFTIGQTPTSSILIADSTFDDNEARSNGGAIVVAGAGGTFSNVVVSNNRSDHGGGLHLSGVMNSDQLLHIVGTDLTKNQASSGGGIEIVNALVHLSESTISRNHSTSRTSGGGGMLVRSTLANADGSPVAVLEISDTEIVANTAAGEGGGLSISAANVQLSNSSLRDNVAESRSGGGIQSVAAHAPGTLTMQSTEVTGNRAGGSGGGISVVGTGIDWQDILVDNNFAADFGGGVDYRNDDESVVRTMVRSSIQNNVASRGYANLAQTGLPIDLDDASETDNFFTDVNRDAEVNARDALLVINRLAADAARIDSTADSDASPIQLRQTNGSGAPVFQADVNGDGRVTALDALLILNQISRVATDGEPMAEQQSSSSPTFAAIDDNRQRHRQESTQSVDEVMASLLF</sequence>
<feature type="region of interest" description="Disordered" evidence="8">
    <location>
        <begin position="1"/>
        <end position="21"/>
    </location>
</feature>
<evidence type="ECO:0000256" key="4">
    <source>
        <dbReference type="ARBA" id="ARBA00022525"/>
    </source>
</evidence>
<reference evidence="9 10" key="1">
    <citation type="submission" date="2019-02" db="EMBL/GenBank/DDBJ databases">
        <title>Deep-cultivation of Planctomycetes and their phenomic and genomic characterization uncovers novel biology.</title>
        <authorList>
            <person name="Wiegand S."/>
            <person name="Jogler M."/>
            <person name="Boedeker C."/>
            <person name="Pinto D."/>
            <person name="Vollmers J."/>
            <person name="Rivas-Marin E."/>
            <person name="Kohn T."/>
            <person name="Peeters S.H."/>
            <person name="Heuer A."/>
            <person name="Rast P."/>
            <person name="Oberbeckmann S."/>
            <person name="Bunk B."/>
            <person name="Jeske O."/>
            <person name="Meyerdierks A."/>
            <person name="Storesund J.E."/>
            <person name="Kallscheuer N."/>
            <person name="Luecker S."/>
            <person name="Lage O.M."/>
            <person name="Pohl T."/>
            <person name="Merkel B.J."/>
            <person name="Hornburger P."/>
            <person name="Mueller R.-W."/>
            <person name="Bruemmer F."/>
            <person name="Labrenz M."/>
            <person name="Spormann A.M."/>
            <person name="Op den Camp H."/>
            <person name="Overmann J."/>
            <person name="Amann R."/>
            <person name="Jetten M.S.M."/>
            <person name="Mascher T."/>
            <person name="Medema M.H."/>
            <person name="Devos D.P."/>
            <person name="Kaster A.-K."/>
            <person name="Ovreas L."/>
            <person name="Rohde M."/>
            <person name="Galperin M.Y."/>
            <person name="Jogler C."/>
        </authorList>
    </citation>
    <scope>NUCLEOTIDE SEQUENCE [LARGE SCALE GENOMIC DNA]</scope>
    <source>
        <strain evidence="9 10">K22_7</strain>
    </source>
</reference>
<keyword evidence="5" id="KW-0732">Signal</keyword>
<dbReference type="InterPro" id="IPR002105">
    <property type="entry name" value="Dockerin_1_rpt"/>
</dbReference>
<dbReference type="SUPFAM" id="SSF63446">
    <property type="entry name" value="Type I dockerin domain"/>
    <property type="match status" value="1"/>
</dbReference>
<dbReference type="GO" id="GO:0000272">
    <property type="term" value="P:polysaccharide catabolic process"/>
    <property type="evidence" value="ECO:0007669"/>
    <property type="project" value="InterPro"/>
</dbReference>
<dbReference type="GO" id="GO:0004553">
    <property type="term" value="F:hydrolase activity, hydrolyzing O-glycosyl compounds"/>
    <property type="evidence" value="ECO:0007669"/>
    <property type="project" value="InterPro"/>
</dbReference>
<evidence type="ECO:0000256" key="6">
    <source>
        <dbReference type="ARBA" id="ARBA00023136"/>
    </source>
</evidence>
<evidence type="ECO:0000313" key="10">
    <source>
        <dbReference type="Proteomes" id="UP000318538"/>
    </source>
</evidence>
<dbReference type="PANTHER" id="PTHR11319">
    <property type="entry name" value="G PROTEIN-COUPLED RECEPTOR-RELATED"/>
    <property type="match status" value="1"/>
</dbReference>
<dbReference type="EMBL" id="CP036525">
    <property type="protein sequence ID" value="QDT05260.1"/>
    <property type="molecule type" value="Genomic_DNA"/>
</dbReference>
<dbReference type="CDD" id="cd14256">
    <property type="entry name" value="Dockerin_I"/>
    <property type="match status" value="1"/>
</dbReference>
<dbReference type="KEGG" id="rlc:K227x_36600"/>
<gene>
    <name evidence="9" type="primary">pmpB_2</name>
    <name evidence="9" type="ORF">K227x_36600</name>
</gene>
<dbReference type="InterPro" id="IPR036439">
    <property type="entry name" value="Dockerin_dom_sf"/>
</dbReference>
<dbReference type="RefSeq" id="WP_145171280.1">
    <property type="nucleotide sequence ID" value="NZ_CP036525.1"/>
</dbReference>
<keyword evidence="4" id="KW-0964">Secreted</keyword>
<feature type="compositionally biased region" description="Basic residues" evidence="8">
    <location>
        <begin position="7"/>
        <end position="21"/>
    </location>
</feature>
<evidence type="ECO:0000256" key="1">
    <source>
        <dbReference type="ARBA" id="ARBA00004196"/>
    </source>
</evidence>
<dbReference type="SUPFAM" id="SSF51126">
    <property type="entry name" value="Pectin lyase-like"/>
    <property type="match status" value="2"/>
</dbReference>
<protein>
    <submittedName>
        <fullName evidence="9">Putative outer membrane protein PmpB</fullName>
    </submittedName>
</protein>
<evidence type="ECO:0000256" key="2">
    <source>
        <dbReference type="ARBA" id="ARBA00004442"/>
    </source>
</evidence>
<dbReference type="OrthoDB" id="292934at2"/>
<dbReference type="InterPro" id="IPR003368">
    <property type="entry name" value="POMP_repeat"/>
</dbReference>
<dbReference type="GO" id="GO:0009279">
    <property type="term" value="C:cell outer membrane"/>
    <property type="evidence" value="ECO:0007669"/>
    <property type="project" value="UniProtKB-SubCell"/>
</dbReference>
<comment type="subcellular location">
    <subcellularLocation>
        <location evidence="1">Cell envelope</location>
    </subcellularLocation>
    <subcellularLocation>
        <location evidence="2">Cell outer membrane</location>
    </subcellularLocation>
    <subcellularLocation>
        <location evidence="3">Secreted</location>
    </subcellularLocation>
</comment>
<proteinExistence type="predicted"/>
<dbReference type="Pfam" id="PF00404">
    <property type="entry name" value="Dockerin_1"/>
    <property type="match status" value="1"/>
</dbReference>
<dbReference type="InterPro" id="IPR011050">
    <property type="entry name" value="Pectin_lyase_fold/virulence"/>
</dbReference>
<keyword evidence="10" id="KW-1185">Reference proteome</keyword>
<dbReference type="GO" id="GO:0005576">
    <property type="term" value="C:extracellular region"/>
    <property type="evidence" value="ECO:0007669"/>
    <property type="project" value="UniProtKB-SubCell"/>
</dbReference>
<name>A0A517NDQ0_9BACT</name>
<dbReference type="SMART" id="SM00710">
    <property type="entry name" value="PbH1"/>
    <property type="match status" value="8"/>
</dbReference>
<evidence type="ECO:0000256" key="7">
    <source>
        <dbReference type="ARBA" id="ARBA00023237"/>
    </source>
</evidence>
<dbReference type="Pfam" id="PF02415">
    <property type="entry name" value="Chlam_PMP"/>
    <property type="match status" value="1"/>
</dbReference>
<keyword evidence="7" id="KW-0998">Cell outer membrane</keyword>
<evidence type="ECO:0000313" key="9">
    <source>
        <dbReference type="EMBL" id="QDT05260.1"/>
    </source>
</evidence>
<dbReference type="InterPro" id="IPR006626">
    <property type="entry name" value="PbH1"/>
</dbReference>
<dbReference type="PANTHER" id="PTHR11319:SF35">
    <property type="entry name" value="OUTER MEMBRANE PROTEIN PMPC-RELATED"/>
    <property type="match status" value="1"/>
</dbReference>
<evidence type="ECO:0000256" key="8">
    <source>
        <dbReference type="SAM" id="MobiDB-lite"/>
    </source>
</evidence>
<dbReference type="Proteomes" id="UP000318538">
    <property type="component" value="Chromosome"/>
</dbReference>
<organism evidence="9 10">
    <name type="scientific">Rubripirellula lacrimiformis</name>
    <dbReference type="NCBI Taxonomy" id="1930273"/>
    <lineage>
        <taxon>Bacteria</taxon>
        <taxon>Pseudomonadati</taxon>
        <taxon>Planctomycetota</taxon>
        <taxon>Planctomycetia</taxon>
        <taxon>Pirellulales</taxon>
        <taxon>Pirellulaceae</taxon>
        <taxon>Rubripirellula</taxon>
    </lineage>
</organism>
<evidence type="ECO:0000256" key="5">
    <source>
        <dbReference type="ARBA" id="ARBA00022729"/>
    </source>
</evidence>
<dbReference type="Gene3D" id="1.10.1330.10">
    <property type="entry name" value="Dockerin domain"/>
    <property type="match status" value="1"/>
</dbReference>
<keyword evidence="6" id="KW-0472">Membrane</keyword>
<evidence type="ECO:0000256" key="3">
    <source>
        <dbReference type="ARBA" id="ARBA00004613"/>
    </source>
</evidence>
<accession>A0A517NDQ0</accession>